<evidence type="ECO:0000256" key="2">
    <source>
        <dbReference type="SAM" id="SignalP"/>
    </source>
</evidence>
<dbReference type="SUPFAM" id="SSF69318">
    <property type="entry name" value="Integrin alpha N-terminal domain"/>
    <property type="match status" value="1"/>
</dbReference>
<evidence type="ECO:0000259" key="3">
    <source>
        <dbReference type="Pfam" id="PF01551"/>
    </source>
</evidence>
<dbReference type="PANTHER" id="PTHR21666:SF270">
    <property type="entry name" value="MUREIN HYDROLASE ACTIVATOR ENVC"/>
    <property type="match status" value="1"/>
</dbReference>
<feature type="signal peptide" evidence="2">
    <location>
        <begin position="1"/>
        <end position="29"/>
    </location>
</feature>
<keyword evidence="5" id="KW-1185">Reference proteome</keyword>
<name>A0A2T8FDR1_9ACTN</name>
<dbReference type="GO" id="GO:0004222">
    <property type="term" value="F:metalloendopeptidase activity"/>
    <property type="evidence" value="ECO:0007669"/>
    <property type="project" value="TreeGrafter"/>
</dbReference>
<dbReference type="CDD" id="cd12797">
    <property type="entry name" value="M23_peptidase"/>
    <property type="match status" value="1"/>
</dbReference>
<feature type="region of interest" description="Disordered" evidence="1">
    <location>
        <begin position="382"/>
        <end position="401"/>
    </location>
</feature>
<dbReference type="InterPro" id="IPR050570">
    <property type="entry name" value="Cell_wall_metabolism_enzyme"/>
</dbReference>
<dbReference type="InterPro" id="IPR016047">
    <property type="entry name" value="M23ase_b-sheet_dom"/>
</dbReference>
<dbReference type="Proteomes" id="UP000246018">
    <property type="component" value="Unassembled WGS sequence"/>
</dbReference>
<dbReference type="InterPro" id="IPR011055">
    <property type="entry name" value="Dup_hybrid_motif"/>
</dbReference>
<proteinExistence type="predicted"/>
<evidence type="ECO:0000256" key="1">
    <source>
        <dbReference type="SAM" id="MobiDB-lite"/>
    </source>
</evidence>
<reference evidence="4 5" key="1">
    <citation type="submission" date="2018-04" db="EMBL/GenBank/DDBJ databases">
        <title>Genome of Nocardioides gansuensis WSJ-1.</title>
        <authorList>
            <person name="Wu S."/>
            <person name="Wang G."/>
        </authorList>
    </citation>
    <scope>NUCLEOTIDE SEQUENCE [LARGE SCALE GENOMIC DNA]</scope>
    <source>
        <strain evidence="4 5">WSJ-1</strain>
    </source>
</reference>
<comment type="caution">
    <text evidence="4">The sequence shown here is derived from an EMBL/GenBank/DDBJ whole genome shotgun (WGS) entry which is preliminary data.</text>
</comment>
<evidence type="ECO:0000313" key="4">
    <source>
        <dbReference type="EMBL" id="PVG83833.1"/>
    </source>
</evidence>
<keyword evidence="2" id="KW-0732">Signal</keyword>
<dbReference type="SUPFAM" id="SSF51261">
    <property type="entry name" value="Duplicated hybrid motif"/>
    <property type="match status" value="1"/>
</dbReference>
<dbReference type="InterPro" id="IPR028994">
    <property type="entry name" value="Integrin_alpha_N"/>
</dbReference>
<accession>A0A2T8FDR1</accession>
<protein>
    <recommendedName>
        <fullName evidence="3">M23ase beta-sheet core domain-containing protein</fullName>
    </recommendedName>
</protein>
<feature type="chain" id="PRO_5015612630" description="M23ase beta-sheet core domain-containing protein" evidence="2">
    <location>
        <begin position="30"/>
        <end position="401"/>
    </location>
</feature>
<dbReference type="EMBL" id="QDGZ01000002">
    <property type="protein sequence ID" value="PVG83833.1"/>
    <property type="molecule type" value="Genomic_DNA"/>
</dbReference>
<feature type="domain" description="M23ase beta-sheet core" evidence="3">
    <location>
        <begin position="66"/>
        <end position="150"/>
    </location>
</feature>
<dbReference type="RefSeq" id="WP_116571307.1">
    <property type="nucleotide sequence ID" value="NZ_QDGZ01000002.1"/>
</dbReference>
<dbReference type="PANTHER" id="PTHR21666">
    <property type="entry name" value="PEPTIDASE-RELATED"/>
    <property type="match status" value="1"/>
</dbReference>
<dbReference type="Pfam" id="PF01551">
    <property type="entry name" value="Peptidase_M23"/>
    <property type="match status" value="1"/>
</dbReference>
<gene>
    <name evidence="4" type="ORF">DDE18_05885</name>
</gene>
<evidence type="ECO:0000313" key="5">
    <source>
        <dbReference type="Proteomes" id="UP000246018"/>
    </source>
</evidence>
<dbReference type="OrthoDB" id="1099523at2"/>
<sequence length="401" mass="41891">MGLVFRSCLPSAGAALALVLVGTSTPAWAAVATPHQMPFPCGQTWTGSTRSGHSPSVRSIDWNRENDAGASVVASAPGVASLVQPHDKGGYGRYVVVDHLNGESSLYAHLGKVTVAAGQRVDQGAMLGAVGDSGNARGAHLHFEERIGREVVRAWFGGVPYSYGEATSANCVDVPVAGNFSGDALAEVAVFRRGRRSQFIVNEAGTPRVVPFGRATDEPVVGDWDGDGTANVGIRTPRGARFKLQTAGGVVKIVYGIPSDRPIAGDWNADGITDLGVRRPETASFYIRMPDGSTQSLVLGDADDLPVTGDWNGDRVTDLGVYDQATATFTLRQVDANGVAWTAQVPFGAVGDLPVTGDWDGNGVTDLGVWNPATATFAQSRAATPTSARTGVTTVRFGNPR</sequence>
<dbReference type="Gene3D" id="2.70.70.10">
    <property type="entry name" value="Glucose Permease (Domain IIA)"/>
    <property type="match status" value="1"/>
</dbReference>
<organism evidence="4 5">
    <name type="scientific">Nocardioides gansuensis</name>
    <dbReference type="NCBI Taxonomy" id="2138300"/>
    <lineage>
        <taxon>Bacteria</taxon>
        <taxon>Bacillati</taxon>
        <taxon>Actinomycetota</taxon>
        <taxon>Actinomycetes</taxon>
        <taxon>Propionibacteriales</taxon>
        <taxon>Nocardioidaceae</taxon>
        <taxon>Nocardioides</taxon>
    </lineage>
</organism>
<feature type="compositionally biased region" description="Polar residues" evidence="1">
    <location>
        <begin position="382"/>
        <end position="393"/>
    </location>
</feature>
<dbReference type="AlphaFoldDB" id="A0A2T8FDR1"/>